<dbReference type="Gene3D" id="1.10.10.970">
    <property type="entry name" value="RNA 2'-phosphotransferase, Tpt1/KptA family, N-terminal domain"/>
    <property type="match status" value="1"/>
</dbReference>
<dbReference type="PANTHER" id="PTHR12684:SF2">
    <property type="entry name" value="TRNA 2'-PHOSPHOTRANSFERASE 1"/>
    <property type="match status" value="1"/>
</dbReference>
<sequence length="179" mass="19878">MSRDETSKFLSYVLRHEPQAIGLQLDSEGWADIDALIEGAARSGRALDIETIEDVVASSDKKRFSLSADGCRIRAAQGHSTAQVQLQHVRKQPPERLYHGTASRFLESIEGQGLIAGARHHVHLSRDMETALQVGQRYGSPVILEVDALRMHAQGFMFFQADNGVWLTEAVPAEFLRRA</sequence>
<dbReference type="GO" id="GO:0000215">
    <property type="term" value="F:tRNA 2'-phosphotransferase activity"/>
    <property type="evidence" value="ECO:0007669"/>
    <property type="project" value="TreeGrafter"/>
</dbReference>
<dbReference type="HAMAP" id="MF_00299">
    <property type="entry name" value="KptA"/>
    <property type="match status" value="1"/>
</dbReference>
<comment type="function">
    <text evidence="4 5">Removes the 2'-phosphate from RNA via an intermediate in which the phosphate is ADP-ribosylated by NAD followed by a presumed transesterification to release the RNA and generate ADP-ribose 1''-2''-cyclic phosphate (APPR&gt;P). May function as an ADP-ribosylase.</text>
</comment>
<comment type="similarity">
    <text evidence="1 5">Belongs to the KptA/TPT1 family.</text>
</comment>
<dbReference type="Gene3D" id="3.20.170.30">
    <property type="match status" value="1"/>
</dbReference>
<dbReference type="EC" id="2.7.1.-" evidence="5"/>
<evidence type="ECO:0000313" key="6">
    <source>
        <dbReference type="EMBL" id="SFE04171.1"/>
    </source>
</evidence>
<dbReference type="PANTHER" id="PTHR12684">
    <property type="entry name" value="PUTATIVE PHOSPHOTRANSFERASE"/>
    <property type="match status" value="1"/>
</dbReference>
<dbReference type="InterPro" id="IPR042080">
    <property type="entry name" value="RNA_2'-PTrans_N"/>
</dbReference>
<proteinExistence type="inferred from homology"/>
<keyword evidence="3 5" id="KW-0520">NAD</keyword>
<reference evidence="7" key="1">
    <citation type="submission" date="2016-10" db="EMBL/GenBank/DDBJ databases">
        <authorList>
            <person name="Varghese N."/>
            <person name="Submissions S."/>
        </authorList>
    </citation>
    <scope>NUCLEOTIDE SEQUENCE [LARGE SCALE GENOMIC DNA]</scope>
    <source>
        <strain evidence="7">JCM 2783</strain>
    </source>
</reference>
<dbReference type="GO" id="GO:0006388">
    <property type="term" value="P:tRNA splicing, via endonucleolytic cleavage and ligation"/>
    <property type="evidence" value="ECO:0007669"/>
    <property type="project" value="UniProtKB-UniRule"/>
</dbReference>
<dbReference type="RefSeq" id="WP_093505788.1">
    <property type="nucleotide sequence ID" value="NZ_BSSG01000007.1"/>
</dbReference>
<evidence type="ECO:0000256" key="2">
    <source>
        <dbReference type="ARBA" id="ARBA00022679"/>
    </source>
</evidence>
<name>A0A1I1XAJ2_PSEOC</name>
<dbReference type="Proteomes" id="UP000243950">
    <property type="component" value="Unassembled WGS sequence"/>
</dbReference>
<protein>
    <recommendedName>
        <fullName evidence="5">Probable RNA 2'-phosphotransferase</fullName>
        <ecNumber evidence="5">2.7.1.-</ecNumber>
    </recommendedName>
</protein>
<dbReference type="SUPFAM" id="SSF56399">
    <property type="entry name" value="ADP-ribosylation"/>
    <property type="match status" value="1"/>
</dbReference>
<dbReference type="Pfam" id="PF01885">
    <property type="entry name" value="PTS_2-RNA"/>
    <property type="match status" value="1"/>
</dbReference>
<evidence type="ECO:0000256" key="3">
    <source>
        <dbReference type="ARBA" id="ARBA00023027"/>
    </source>
</evidence>
<accession>A0A1I1XAJ2</accession>
<dbReference type="EMBL" id="FOMO01000007">
    <property type="protein sequence ID" value="SFE04171.1"/>
    <property type="molecule type" value="Genomic_DNA"/>
</dbReference>
<evidence type="ECO:0000256" key="5">
    <source>
        <dbReference type="HAMAP-Rule" id="MF_00299"/>
    </source>
</evidence>
<evidence type="ECO:0000313" key="7">
    <source>
        <dbReference type="Proteomes" id="UP000243950"/>
    </source>
</evidence>
<dbReference type="NCBIfam" id="NF002014">
    <property type="entry name" value="PRK00819.1-4"/>
    <property type="match status" value="1"/>
</dbReference>
<dbReference type="GO" id="GO:0003950">
    <property type="term" value="F:NAD+ poly-ADP-ribosyltransferase activity"/>
    <property type="evidence" value="ECO:0007669"/>
    <property type="project" value="InterPro"/>
</dbReference>
<dbReference type="AlphaFoldDB" id="A0A1I1XAJ2"/>
<organism evidence="6 7">
    <name type="scientific">Pseudomonas straminea</name>
    <dbReference type="NCBI Taxonomy" id="47882"/>
    <lineage>
        <taxon>Bacteria</taxon>
        <taxon>Pseudomonadati</taxon>
        <taxon>Pseudomonadota</taxon>
        <taxon>Gammaproteobacteria</taxon>
        <taxon>Pseudomonadales</taxon>
        <taxon>Pseudomonadaceae</taxon>
        <taxon>Phytopseudomonas</taxon>
    </lineage>
</organism>
<dbReference type="InterPro" id="IPR002745">
    <property type="entry name" value="Ptrans_KptA/Tpt1"/>
</dbReference>
<keyword evidence="7" id="KW-1185">Reference proteome</keyword>
<evidence type="ECO:0000256" key="1">
    <source>
        <dbReference type="ARBA" id="ARBA00009836"/>
    </source>
</evidence>
<evidence type="ECO:0000256" key="4">
    <source>
        <dbReference type="ARBA" id="ARBA00025212"/>
    </source>
</evidence>
<dbReference type="InterPro" id="IPR022928">
    <property type="entry name" value="RNA_2'-PTrans_KptA"/>
</dbReference>
<gene>
    <name evidence="5" type="primary">kptA</name>
    <name evidence="6" type="ORF">SAMN05216372_107130</name>
</gene>
<keyword evidence="2 5" id="KW-0808">Transferase</keyword>
<dbReference type="InterPro" id="IPR042081">
    <property type="entry name" value="RNA_2'-PTrans_C"/>
</dbReference>